<proteinExistence type="predicted"/>
<dbReference type="OrthoDB" id="3799222at2759"/>
<keyword evidence="2" id="KW-1185">Reference proteome</keyword>
<sequence length="202" mass="22713">MASPRPPSTKMQSLFVEFGLPAEPKLIDKALDSKCCQIHLTQCWDLWQSVKSTVHPLDEEFEQLPYKNSDGPDLAMDEECRATIIVYITDLFDDGRDFAYYLPSQEDISTFNAGMNGMQAYGGPLVATPIFIGDHVKLRKSHKLVGKQSSMDVSRWKYLYETARVAWGRLIIDPEKVSQIKSRNAHSLRLARAAAAQESSAD</sequence>
<dbReference type="VEuPathDB" id="FungiDB:JI435_429250"/>
<dbReference type="EMBL" id="CP069025">
    <property type="protein sequence ID" value="QRC93375.1"/>
    <property type="molecule type" value="Genomic_DNA"/>
</dbReference>
<dbReference type="AlphaFoldDB" id="A0A7U2HVH1"/>
<organism evidence="1 2">
    <name type="scientific">Phaeosphaeria nodorum (strain SN15 / ATCC MYA-4574 / FGSC 10173)</name>
    <name type="common">Glume blotch fungus</name>
    <name type="synonym">Parastagonospora nodorum</name>
    <dbReference type="NCBI Taxonomy" id="321614"/>
    <lineage>
        <taxon>Eukaryota</taxon>
        <taxon>Fungi</taxon>
        <taxon>Dikarya</taxon>
        <taxon>Ascomycota</taxon>
        <taxon>Pezizomycotina</taxon>
        <taxon>Dothideomycetes</taxon>
        <taxon>Pleosporomycetidae</taxon>
        <taxon>Pleosporales</taxon>
        <taxon>Pleosporineae</taxon>
        <taxon>Phaeosphaeriaceae</taxon>
        <taxon>Parastagonospora</taxon>
    </lineage>
</organism>
<gene>
    <name evidence="1" type="ORF">JI435_429250</name>
</gene>
<evidence type="ECO:0000313" key="1">
    <source>
        <dbReference type="EMBL" id="QRC93375.1"/>
    </source>
</evidence>
<dbReference type="Proteomes" id="UP000663193">
    <property type="component" value="Chromosome 3"/>
</dbReference>
<name>A0A7U2HVH1_PHANO</name>
<evidence type="ECO:0000313" key="2">
    <source>
        <dbReference type="Proteomes" id="UP000663193"/>
    </source>
</evidence>
<accession>A0A7U2HVH1</accession>
<protein>
    <submittedName>
        <fullName evidence="1">Uncharacterized protein</fullName>
    </submittedName>
</protein>
<reference evidence="2" key="1">
    <citation type="journal article" date="2021" name="BMC Genomics">
        <title>Chromosome-level genome assembly and manually-curated proteome of model necrotroph Parastagonospora nodorum Sn15 reveals a genome-wide trove of candidate effector homologs, and redundancy of virulence-related functions within an accessory chromosome.</title>
        <authorList>
            <person name="Bertazzoni S."/>
            <person name="Jones D.A.B."/>
            <person name="Phan H.T."/>
            <person name="Tan K.-C."/>
            <person name="Hane J.K."/>
        </authorList>
    </citation>
    <scope>NUCLEOTIDE SEQUENCE [LARGE SCALE GENOMIC DNA]</scope>
    <source>
        <strain evidence="2">SN15 / ATCC MYA-4574 / FGSC 10173)</strain>
    </source>
</reference>